<dbReference type="Proteomes" id="UP000654482">
    <property type="component" value="Unassembled WGS sequence"/>
</dbReference>
<accession>A0A8J7DW46</accession>
<proteinExistence type="predicted"/>
<comment type="caution">
    <text evidence="3">The sequence shown here is derived from an EMBL/GenBank/DDBJ whole genome shotgun (WGS) entry which is preliminary data.</text>
</comment>
<dbReference type="AlphaFoldDB" id="A0A8J7DW46"/>
<evidence type="ECO:0000256" key="1">
    <source>
        <dbReference type="ARBA" id="ARBA00022676"/>
    </source>
</evidence>
<dbReference type="Pfam" id="PF03808">
    <property type="entry name" value="Glyco_tran_WecG"/>
    <property type="match status" value="1"/>
</dbReference>
<dbReference type="PANTHER" id="PTHR34136:SF1">
    <property type="entry name" value="UDP-N-ACETYL-D-MANNOSAMINURONIC ACID TRANSFERASE"/>
    <property type="match status" value="1"/>
</dbReference>
<dbReference type="RefSeq" id="WP_194028722.1">
    <property type="nucleotide sequence ID" value="NZ_JADEWZ010000008.1"/>
</dbReference>
<reference evidence="3" key="1">
    <citation type="submission" date="2020-10" db="EMBL/GenBank/DDBJ databases">
        <authorList>
            <person name="Castelo-Branco R."/>
            <person name="Eusebio N."/>
            <person name="Adriana R."/>
            <person name="Vieira A."/>
            <person name="Brugerolle De Fraissinette N."/>
            <person name="Rezende De Castro R."/>
            <person name="Schneider M.P."/>
            <person name="Vasconcelos V."/>
            <person name="Leao P.N."/>
        </authorList>
    </citation>
    <scope>NUCLEOTIDE SEQUENCE</scope>
    <source>
        <strain evidence="3">LEGE 07157</strain>
    </source>
</reference>
<dbReference type="InterPro" id="IPR004629">
    <property type="entry name" value="WecG_TagA_CpsF"/>
</dbReference>
<organism evidence="3 4">
    <name type="scientific">Lusitaniella coriacea LEGE 07157</name>
    <dbReference type="NCBI Taxonomy" id="945747"/>
    <lineage>
        <taxon>Bacteria</taxon>
        <taxon>Bacillati</taxon>
        <taxon>Cyanobacteriota</taxon>
        <taxon>Cyanophyceae</taxon>
        <taxon>Spirulinales</taxon>
        <taxon>Lusitaniellaceae</taxon>
        <taxon>Lusitaniella</taxon>
    </lineage>
</organism>
<dbReference type="InterPro" id="IPR037257">
    <property type="entry name" value="T2SS_E_N_sf"/>
</dbReference>
<keyword evidence="4" id="KW-1185">Reference proteome</keyword>
<keyword evidence="1" id="KW-0328">Glycosyltransferase</keyword>
<keyword evidence="2" id="KW-0808">Transferase</keyword>
<dbReference type="CDD" id="cd06533">
    <property type="entry name" value="Glyco_transf_WecG_TagA"/>
    <property type="match status" value="1"/>
</dbReference>
<dbReference type="GO" id="GO:0016758">
    <property type="term" value="F:hexosyltransferase activity"/>
    <property type="evidence" value="ECO:0007669"/>
    <property type="project" value="TreeGrafter"/>
</dbReference>
<evidence type="ECO:0000256" key="2">
    <source>
        <dbReference type="ARBA" id="ARBA00022679"/>
    </source>
</evidence>
<dbReference type="EMBL" id="JADEWZ010000008">
    <property type="protein sequence ID" value="MBE9115631.1"/>
    <property type="molecule type" value="Genomic_DNA"/>
</dbReference>
<dbReference type="SUPFAM" id="SSF160246">
    <property type="entry name" value="EspE N-terminal domain-like"/>
    <property type="match status" value="2"/>
</dbReference>
<evidence type="ECO:0000313" key="3">
    <source>
        <dbReference type="EMBL" id="MBE9115631.1"/>
    </source>
</evidence>
<protein>
    <submittedName>
        <fullName evidence="3">WecB/TagA/CpsF family glycosyltransferase</fullName>
    </submittedName>
</protein>
<evidence type="ECO:0000313" key="4">
    <source>
        <dbReference type="Proteomes" id="UP000654482"/>
    </source>
</evidence>
<dbReference type="PANTHER" id="PTHR34136">
    <property type="match status" value="1"/>
</dbReference>
<sequence length="424" mass="48991">MKRVEILNVAIDNVSKLELAKKLERHGGVVVTPNVDHLMKLQTDEELYRVYQDSTYRVCDSKILQYAAKFLGQPVQEKVSGSDFFPFFCNYHKDNQEVRIFLLGGAEGVALRAQQKINRRVGRDIVVGAHSPSFGFEKNPQECQEIIDLIHRSGATVLGIGVGAPKQEKWIHHYQHQLKNIRIFLAVGATIDFEAGCKSRAPRWISELGIEWLHRLLSEPGRLWRRYLIEDLPFFWLLLKQKLRLYEQPSWNADAIVPTDRNLWTLRIGQVLQEANLVSREQLEEALCLQNTCPQKRLGEIMTERGWVERETIDFFADELPNLVDDRLQRPLGHYLKSARLLDESQIQLLLKEQKTEHLRFGELAVRKGWVREETLNWFLQILGVQQKERSSASLNPVVEIESKQAVEMDTPSETRLSELIGLP</sequence>
<gene>
    <name evidence="3" type="ORF">IQ249_06945</name>
</gene>
<dbReference type="NCBIfam" id="TIGR00696">
    <property type="entry name" value="wecG_tagA_cpsF"/>
    <property type="match status" value="1"/>
</dbReference>
<name>A0A8J7DW46_9CYAN</name>